<dbReference type="STRING" id="1029756.W911_09565"/>
<dbReference type="AlphaFoldDB" id="V5SF45"/>
<dbReference type="Gene3D" id="6.10.250.2410">
    <property type="match status" value="1"/>
</dbReference>
<sequence>MIIESTMIEDAGEMDEAPGWESPDGELQPAASEALIVDVAGFEGPLDLLLALARTHKIDISQISIMALVDQYLVYIAEAQRLKLEIAADYLVMAAWLTFLKSRMILPREPTDDETPSAEEMAQRLAFRLMRLEAMRRAIADLMTKKRLGQDVFQRGMPEERSKVTDVRWTAEIYDLLKAYSELRRRTAKVVHVVKARRVWSIEKARRQLETLVGETVSAGDWVQLEMCLRTYLTPQTVAEDEDKTALASSFGATLEMAREGLIELRQDAPFEAIYMRKCEAGAAWERLDRRHGGVAP</sequence>
<dbReference type="PANTHER" id="PTHR33969">
    <property type="entry name" value="SEGREGATION AND CONDENSATION PROTEIN A"/>
    <property type="match status" value="1"/>
</dbReference>
<evidence type="ECO:0000313" key="3">
    <source>
        <dbReference type="Proteomes" id="UP000018542"/>
    </source>
</evidence>
<dbReference type="HOGENOM" id="CLU_038686_2_0_5"/>
<dbReference type="EMBL" id="CP006912">
    <property type="protein sequence ID" value="AHB48579.1"/>
    <property type="molecule type" value="Genomic_DNA"/>
</dbReference>
<accession>V5SF45</accession>
<evidence type="ECO:0000313" key="2">
    <source>
        <dbReference type="EMBL" id="AHB48579.1"/>
    </source>
</evidence>
<protein>
    <recommendedName>
        <fullName evidence="1">Segregation and condensation protein A</fullName>
    </recommendedName>
</protein>
<dbReference type="InterPro" id="IPR003768">
    <property type="entry name" value="ScpA"/>
</dbReference>
<name>V5SF45_9HYPH</name>
<dbReference type="Proteomes" id="UP000018542">
    <property type="component" value="Chromosome"/>
</dbReference>
<dbReference type="PANTHER" id="PTHR33969:SF2">
    <property type="entry name" value="SEGREGATION AND CONDENSATION PROTEIN A"/>
    <property type="match status" value="1"/>
</dbReference>
<proteinExistence type="predicted"/>
<keyword evidence="3" id="KW-1185">Reference proteome</keyword>
<reference evidence="2 3" key="1">
    <citation type="journal article" date="2014" name="Genome Announc.">
        <title>Complete Genome Sequence of Hyphomicrobium nitrativorans Strain NL23, a Denitrifying Bacterium Isolated from Biofilm of a Methanol-Fed Denitrification System Treating Seawater at the Montreal Biodome.</title>
        <authorList>
            <person name="Martineau C."/>
            <person name="Villeneuve C."/>
            <person name="Mauffrey F."/>
            <person name="Villemur R."/>
        </authorList>
    </citation>
    <scope>NUCLEOTIDE SEQUENCE [LARGE SCALE GENOMIC DNA]</scope>
    <source>
        <strain evidence="2">NL23</strain>
    </source>
</reference>
<dbReference type="PATRIC" id="fig|1029756.8.peg.1990"/>
<organism evidence="2 3">
    <name type="scientific">Hyphomicrobium nitrativorans NL23</name>
    <dbReference type="NCBI Taxonomy" id="1029756"/>
    <lineage>
        <taxon>Bacteria</taxon>
        <taxon>Pseudomonadati</taxon>
        <taxon>Pseudomonadota</taxon>
        <taxon>Alphaproteobacteria</taxon>
        <taxon>Hyphomicrobiales</taxon>
        <taxon>Hyphomicrobiaceae</taxon>
        <taxon>Hyphomicrobium</taxon>
    </lineage>
</organism>
<dbReference type="Pfam" id="PF02616">
    <property type="entry name" value="SMC_ScpA"/>
    <property type="match status" value="1"/>
</dbReference>
<dbReference type="KEGG" id="hni:W911_09565"/>
<gene>
    <name evidence="2" type="ORF">W911_09565</name>
</gene>
<evidence type="ECO:0000256" key="1">
    <source>
        <dbReference type="ARBA" id="ARBA00044777"/>
    </source>
</evidence>